<proteinExistence type="predicted"/>
<protein>
    <submittedName>
        <fullName evidence="1">Uncharacterized protein</fullName>
    </submittedName>
</protein>
<organism evidence="1 2">
    <name type="scientific">Phytophthora cactorum</name>
    <dbReference type="NCBI Taxonomy" id="29920"/>
    <lineage>
        <taxon>Eukaryota</taxon>
        <taxon>Sar</taxon>
        <taxon>Stramenopiles</taxon>
        <taxon>Oomycota</taxon>
        <taxon>Peronosporomycetes</taxon>
        <taxon>Peronosporales</taxon>
        <taxon>Peronosporaceae</taxon>
        <taxon>Phytophthora</taxon>
    </lineage>
</organism>
<dbReference type="EMBL" id="RCML01000080">
    <property type="protein sequence ID" value="KAG2992868.1"/>
    <property type="molecule type" value="Genomic_DNA"/>
</dbReference>
<evidence type="ECO:0000313" key="2">
    <source>
        <dbReference type="Proteomes" id="UP000697107"/>
    </source>
</evidence>
<evidence type="ECO:0000313" key="1">
    <source>
        <dbReference type="EMBL" id="KAG2992868.1"/>
    </source>
</evidence>
<dbReference type="Proteomes" id="UP000697107">
    <property type="component" value="Unassembled WGS sequence"/>
</dbReference>
<accession>A0A8T1GEW5</accession>
<name>A0A8T1GEW5_9STRA</name>
<gene>
    <name evidence="1" type="ORF">PC118_g4340</name>
</gene>
<dbReference type="AlphaFoldDB" id="A0A8T1GEW5"/>
<reference evidence="1" key="1">
    <citation type="submission" date="2018-10" db="EMBL/GenBank/DDBJ databases">
        <title>Effector identification in a new, highly contiguous assembly of the strawberry crown rot pathogen Phytophthora cactorum.</title>
        <authorList>
            <person name="Armitage A.D."/>
            <person name="Nellist C.F."/>
            <person name="Bates H."/>
            <person name="Vickerstaff R.J."/>
            <person name="Harrison R.J."/>
        </authorList>
    </citation>
    <scope>NUCLEOTIDE SEQUENCE</scope>
    <source>
        <strain evidence="1">P415</strain>
    </source>
</reference>
<comment type="caution">
    <text evidence="1">The sequence shown here is derived from an EMBL/GenBank/DDBJ whole genome shotgun (WGS) entry which is preliminary data.</text>
</comment>
<sequence>MLDKEAQYKAKFKHLMRDYDGYKEMKSMSGGSVCPTTGKTMLVDDVWEKLLAAKLKAQTGKLKEEGLLACDYLQHGGSVASIAIHIGRSKKADDSSSDVEQVGDTDRVYDAGDVDMGGCQVSAFQEPPSHQLRVEHVKRIRDRTTQ</sequence>